<dbReference type="InterPro" id="IPR001405">
    <property type="entry name" value="UPF0758"/>
</dbReference>
<reference evidence="9 10" key="1">
    <citation type="submission" date="2018-06" db="EMBL/GenBank/DDBJ databases">
        <authorList>
            <consortium name="Pathogen Informatics"/>
            <person name="Doyle S."/>
        </authorList>
    </citation>
    <scope>NUCLEOTIDE SEQUENCE [LARGE SCALE GENOMIC DNA]</scope>
    <source>
        <strain evidence="9 10">NCTC11088</strain>
    </source>
</reference>
<dbReference type="PROSITE" id="PS50249">
    <property type="entry name" value="MPN"/>
    <property type="match status" value="1"/>
</dbReference>
<dbReference type="InterPro" id="IPR046778">
    <property type="entry name" value="UPF0758_N"/>
</dbReference>
<evidence type="ECO:0000256" key="3">
    <source>
        <dbReference type="ARBA" id="ARBA00022723"/>
    </source>
</evidence>
<evidence type="ECO:0000256" key="4">
    <source>
        <dbReference type="ARBA" id="ARBA00022801"/>
    </source>
</evidence>
<dbReference type="InterPro" id="IPR025657">
    <property type="entry name" value="RadC_JAB"/>
</dbReference>
<keyword evidence="4" id="KW-0378">Hydrolase</keyword>
<protein>
    <submittedName>
        <fullName evidence="9">DNA repair protein RadC</fullName>
    </submittedName>
</protein>
<sequence length="238" mass="26551">MQENFSIKEMPEEDRPEEKCLKLGTEALSNAELLALIIRTGNKSKTSVELSQEILNKFSYKDEYGVEHRGISALKNVRLSDLIAINGIGKSKACMILAAVTLAKRMSQESVFKKTKVNSPSKIADYVMEDMCSLKVEEFKIAILNTKKELEVIKNISTGSIDMTVVHPREVFKTAIDYSAHTIIAIHNHPSGDITPSKEDIALTKRLKEVGNIVGIELVDHIIIGNRVYYSFLENGLI</sequence>
<dbReference type="PANTHER" id="PTHR30471:SF3">
    <property type="entry name" value="UPF0758 PROTEIN YEES-RELATED"/>
    <property type="match status" value="1"/>
</dbReference>
<feature type="domain" description="MPN" evidence="8">
    <location>
        <begin position="116"/>
        <end position="238"/>
    </location>
</feature>
<dbReference type="Pfam" id="PF20582">
    <property type="entry name" value="UPF0758_N"/>
    <property type="match status" value="1"/>
</dbReference>
<evidence type="ECO:0000259" key="8">
    <source>
        <dbReference type="PROSITE" id="PS50249"/>
    </source>
</evidence>
<evidence type="ECO:0000313" key="10">
    <source>
        <dbReference type="Proteomes" id="UP000254777"/>
    </source>
</evidence>
<dbReference type="Pfam" id="PF04002">
    <property type="entry name" value="RadC"/>
    <property type="match status" value="1"/>
</dbReference>
<evidence type="ECO:0000256" key="5">
    <source>
        <dbReference type="ARBA" id="ARBA00022833"/>
    </source>
</evidence>
<dbReference type="PROSITE" id="PS01302">
    <property type="entry name" value="UPF0758"/>
    <property type="match status" value="1"/>
</dbReference>
<proteinExistence type="inferred from homology"/>
<keyword evidence="3" id="KW-0479">Metal-binding</keyword>
<keyword evidence="2" id="KW-0645">Protease</keyword>
<dbReference type="Proteomes" id="UP000254777">
    <property type="component" value="Unassembled WGS sequence"/>
</dbReference>
<dbReference type="AlphaFoldDB" id="A0A379DEK1"/>
<dbReference type="GO" id="GO:0008237">
    <property type="term" value="F:metallopeptidase activity"/>
    <property type="evidence" value="ECO:0007669"/>
    <property type="project" value="UniProtKB-KW"/>
</dbReference>
<dbReference type="InterPro" id="IPR037518">
    <property type="entry name" value="MPN"/>
</dbReference>
<evidence type="ECO:0000256" key="6">
    <source>
        <dbReference type="ARBA" id="ARBA00023049"/>
    </source>
</evidence>
<dbReference type="Gene3D" id="3.40.140.10">
    <property type="entry name" value="Cytidine Deaminase, domain 2"/>
    <property type="match status" value="1"/>
</dbReference>
<keyword evidence="5" id="KW-0862">Zinc</keyword>
<dbReference type="NCBIfam" id="TIGR00608">
    <property type="entry name" value="radc"/>
    <property type="match status" value="1"/>
</dbReference>
<comment type="similarity">
    <text evidence="1 7">Belongs to the UPF0758 family.</text>
</comment>
<dbReference type="InterPro" id="IPR020891">
    <property type="entry name" value="UPF0758_CS"/>
</dbReference>
<dbReference type="GO" id="GO:0046872">
    <property type="term" value="F:metal ion binding"/>
    <property type="evidence" value="ECO:0007669"/>
    <property type="project" value="UniProtKB-KW"/>
</dbReference>
<gene>
    <name evidence="9" type="ORF">NCTC11088_02003</name>
</gene>
<evidence type="ECO:0000256" key="2">
    <source>
        <dbReference type="ARBA" id="ARBA00022670"/>
    </source>
</evidence>
<name>A0A379DEK1_9FIRM</name>
<dbReference type="GO" id="GO:0006508">
    <property type="term" value="P:proteolysis"/>
    <property type="evidence" value="ECO:0007669"/>
    <property type="project" value="UniProtKB-KW"/>
</dbReference>
<dbReference type="SUPFAM" id="SSF102712">
    <property type="entry name" value="JAB1/MPN domain"/>
    <property type="match status" value="1"/>
</dbReference>
<evidence type="ECO:0000313" key="9">
    <source>
        <dbReference type="EMBL" id="SUB76190.1"/>
    </source>
</evidence>
<evidence type="ECO:0000256" key="7">
    <source>
        <dbReference type="RuleBase" id="RU003797"/>
    </source>
</evidence>
<dbReference type="PANTHER" id="PTHR30471">
    <property type="entry name" value="DNA REPAIR PROTEIN RADC"/>
    <property type="match status" value="1"/>
</dbReference>
<dbReference type="CDD" id="cd08071">
    <property type="entry name" value="MPN_DUF2466"/>
    <property type="match status" value="1"/>
</dbReference>
<dbReference type="NCBIfam" id="NF000642">
    <property type="entry name" value="PRK00024.1"/>
    <property type="match status" value="1"/>
</dbReference>
<organism evidence="9 10">
    <name type="scientific">Peptoniphilus indolicus</name>
    <dbReference type="NCBI Taxonomy" id="33030"/>
    <lineage>
        <taxon>Bacteria</taxon>
        <taxon>Bacillati</taxon>
        <taxon>Bacillota</taxon>
        <taxon>Tissierellia</taxon>
        <taxon>Tissierellales</taxon>
        <taxon>Peptoniphilaceae</taxon>
        <taxon>Peptoniphilus</taxon>
    </lineage>
</organism>
<accession>A0A379DEK1</accession>
<dbReference type="RefSeq" id="WP_004821719.1">
    <property type="nucleotide sequence ID" value="NZ_UGTH01000001.1"/>
</dbReference>
<keyword evidence="6" id="KW-0482">Metalloprotease</keyword>
<dbReference type="EMBL" id="UGTH01000001">
    <property type="protein sequence ID" value="SUB76190.1"/>
    <property type="molecule type" value="Genomic_DNA"/>
</dbReference>
<evidence type="ECO:0000256" key="1">
    <source>
        <dbReference type="ARBA" id="ARBA00010243"/>
    </source>
</evidence>